<feature type="domain" description="HTH lysR-type" evidence="1">
    <location>
        <begin position="30"/>
        <end position="89"/>
    </location>
</feature>
<accession>A0A6F8VEA2</accession>
<dbReference type="Gene3D" id="1.10.10.10">
    <property type="entry name" value="Winged helix-like DNA-binding domain superfamily/Winged helix DNA-binding domain"/>
    <property type="match status" value="1"/>
</dbReference>
<dbReference type="SUPFAM" id="SSF46785">
    <property type="entry name" value="Winged helix' DNA-binding domain"/>
    <property type="match status" value="1"/>
</dbReference>
<dbReference type="InterPro" id="IPR036390">
    <property type="entry name" value="WH_DNA-bd_sf"/>
</dbReference>
<dbReference type="GO" id="GO:0003700">
    <property type="term" value="F:DNA-binding transcription factor activity"/>
    <property type="evidence" value="ECO:0007669"/>
    <property type="project" value="InterPro"/>
</dbReference>
<protein>
    <submittedName>
        <fullName evidence="2">ModE family transcriptional regulator</fullName>
    </submittedName>
</protein>
<name>A0A6F8VEA2_9PROT</name>
<dbReference type="InterPro" id="IPR051815">
    <property type="entry name" value="Molybdate_resp_trans_reg"/>
</dbReference>
<dbReference type="AlphaFoldDB" id="A0A6F8VEA2"/>
<dbReference type="PANTHER" id="PTHR30432:SF1">
    <property type="entry name" value="DNA-BINDING TRANSCRIPTIONAL DUAL REGULATOR MODE"/>
    <property type="match status" value="1"/>
</dbReference>
<dbReference type="InterPro" id="IPR036388">
    <property type="entry name" value="WH-like_DNA-bd_sf"/>
</dbReference>
<keyword evidence="3" id="KW-1185">Reference proteome</keyword>
<dbReference type="InterPro" id="IPR000847">
    <property type="entry name" value="LysR_HTH_N"/>
</dbReference>
<dbReference type="Proteomes" id="UP000502260">
    <property type="component" value="Chromosome"/>
</dbReference>
<gene>
    <name evidence="2" type="ORF">SKTS_22420</name>
</gene>
<proteinExistence type="predicted"/>
<dbReference type="KEGG" id="slac:SKTS_22420"/>
<dbReference type="EMBL" id="AP022853">
    <property type="protein sequence ID" value="BCB27356.1"/>
    <property type="molecule type" value="Genomic_DNA"/>
</dbReference>
<evidence type="ECO:0000313" key="3">
    <source>
        <dbReference type="Proteomes" id="UP000502260"/>
    </source>
</evidence>
<dbReference type="PANTHER" id="PTHR30432">
    <property type="entry name" value="TRANSCRIPTIONAL REGULATOR MODE"/>
    <property type="match status" value="1"/>
</dbReference>
<organism evidence="2 3">
    <name type="scientific">Sulfurimicrobium lacus</name>
    <dbReference type="NCBI Taxonomy" id="2715678"/>
    <lineage>
        <taxon>Bacteria</taxon>
        <taxon>Pseudomonadati</taxon>
        <taxon>Pseudomonadota</taxon>
        <taxon>Betaproteobacteria</taxon>
        <taxon>Nitrosomonadales</taxon>
        <taxon>Sulfuricellaceae</taxon>
        <taxon>Sulfurimicrobium</taxon>
    </lineage>
</organism>
<reference evidence="3" key="1">
    <citation type="submission" date="2020-03" db="EMBL/GenBank/DDBJ databases">
        <title>Complete genome sequence of sulfur-oxidizing bacterium skT11.</title>
        <authorList>
            <person name="Kanda M."/>
            <person name="Kojima H."/>
            <person name="Fukui M."/>
        </authorList>
    </citation>
    <scope>NUCLEOTIDE SEQUENCE [LARGE SCALE GENOMIC DNA]</scope>
    <source>
        <strain evidence="3">skT11</strain>
    </source>
</reference>
<dbReference type="Pfam" id="PF00126">
    <property type="entry name" value="HTH_1"/>
    <property type="match status" value="1"/>
</dbReference>
<sequence length="122" mass="12826">MQRKSTPNIAIIRPRITFGPKLAVGPGKIDLLRAVAETGSISAAARALGIPYKRAWLLIDTMNQGFVQPVVERSVGGKGGGSARLTPLGDALLRHYDTIESACQAAATDSINSLAALLLCKD</sequence>
<evidence type="ECO:0000313" key="2">
    <source>
        <dbReference type="EMBL" id="BCB27356.1"/>
    </source>
</evidence>
<dbReference type="RefSeq" id="WP_173064823.1">
    <property type="nucleotide sequence ID" value="NZ_AP022853.1"/>
</dbReference>
<evidence type="ECO:0000259" key="1">
    <source>
        <dbReference type="Pfam" id="PF00126"/>
    </source>
</evidence>